<evidence type="ECO:0000313" key="15">
    <source>
        <dbReference type="Proteomes" id="UP000728032"/>
    </source>
</evidence>
<dbReference type="OrthoDB" id="6355676at2759"/>
<dbReference type="Pfam" id="PF00105">
    <property type="entry name" value="zf-C4"/>
    <property type="match status" value="1"/>
</dbReference>
<keyword evidence="4 10" id="KW-0862">Zinc</keyword>
<dbReference type="InterPro" id="IPR035500">
    <property type="entry name" value="NHR-like_dom_sf"/>
</dbReference>
<keyword evidence="9 10" id="KW-0539">Nucleus</keyword>
<sequence length="480" mass="55524">MEMNDKELSKICGICGDKALGYNFNAITCESCKAFFRRNALRNKEFKCPFDGNCKIDLVTRRFCQRCRLKKCFDIGMKKEWILSEEEKVMKRSKIAENRKRRHDGTDVTKGADSTTTTPVVDTNIPSMDNSNNVQTLSPDFNVNLGRDMLLEVTECTAIEVTQTIMNPMPVNMDLQVLNNVTDCHKNNYINSINSDENFRTKMDNISRMDEMNDIPEIVYRKAIELEFASIPIRKTMNETNANYFEFNDLERNKLTELLNAMAVMKDQFTAITSEVTGILDALKMTDQTVRQLIKMSKRMVGFKSLCQHDQIALLKGGCTELIILRSVVSYNYEREYYTIVMDSNNATLIKLDVLKQAKGNVYEAHKKFMHAFKSEWDSDTTIIDLLIAITLFSPERRNIINKDTIKLEQQVYMYLLQRYLEIKYYSKCEAKSKFLRLMTKLEELHLLNEDHIRMYLDAGSANDFGPLLLEIFDLPVSGQ</sequence>
<protein>
    <recommendedName>
        <fullName evidence="16">Nuclear hormone receptor HR96</fullName>
    </recommendedName>
</protein>
<dbReference type="PRINTS" id="PR00047">
    <property type="entry name" value="STROIDFINGER"/>
</dbReference>
<dbReference type="CDD" id="cd06966">
    <property type="entry name" value="NR_DBD_CAR"/>
    <property type="match status" value="1"/>
</dbReference>
<keyword evidence="6 10" id="KW-0238">DNA-binding</keyword>
<evidence type="ECO:0000256" key="6">
    <source>
        <dbReference type="ARBA" id="ARBA00023125"/>
    </source>
</evidence>
<evidence type="ECO:0000256" key="5">
    <source>
        <dbReference type="ARBA" id="ARBA00023015"/>
    </source>
</evidence>
<dbReference type="PANTHER" id="PTHR24082">
    <property type="entry name" value="NUCLEAR HORMONE RECEPTOR"/>
    <property type="match status" value="1"/>
</dbReference>
<dbReference type="GO" id="GO:0004879">
    <property type="term" value="F:nuclear receptor activity"/>
    <property type="evidence" value="ECO:0007669"/>
    <property type="project" value="TreeGrafter"/>
</dbReference>
<dbReference type="Gene3D" id="3.30.50.10">
    <property type="entry name" value="Erythroid Transcription Factor GATA-1, subunit A"/>
    <property type="match status" value="1"/>
</dbReference>
<name>A0A7R9QTN0_9ACAR</name>
<dbReference type="AlphaFoldDB" id="A0A7R9QTN0"/>
<evidence type="ECO:0000256" key="10">
    <source>
        <dbReference type="RuleBase" id="RU004334"/>
    </source>
</evidence>
<feature type="compositionally biased region" description="Polar residues" evidence="11">
    <location>
        <begin position="112"/>
        <end position="133"/>
    </location>
</feature>
<feature type="domain" description="Nuclear receptor" evidence="12">
    <location>
        <begin position="9"/>
        <end position="84"/>
    </location>
</feature>
<dbReference type="InterPro" id="IPR013088">
    <property type="entry name" value="Znf_NHR/GATA"/>
</dbReference>
<dbReference type="GO" id="GO:0006950">
    <property type="term" value="P:response to stress"/>
    <property type="evidence" value="ECO:0007669"/>
    <property type="project" value="UniProtKB-ARBA"/>
</dbReference>
<dbReference type="PROSITE" id="PS00031">
    <property type="entry name" value="NUCLEAR_REC_DBD_1"/>
    <property type="match status" value="1"/>
</dbReference>
<accession>A0A7R9QTN0</accession>
<feature type="region of interest" description="Disordered" evidence="11">
    <location>
        <begin position="94"/>
        <end position="133"/>
    </location>
</feature>
<dbReference type="GO" id="GO:0000978">
    <property type="term" value="F:RNA polymerase II cis-regulatory region sequence-specific DNA binding"/>
    <property type="evidence" value="ECO:0007669"/>
    <property type="project" value="TreeGrafter"/>
</dbReference>
<evidence type="ECO:0000256" key="11">
    <source>
        <dbReference type="SAM" id="MobiDB-lite"/>
    </source>
</evidence>
<evidence type="ECO:0000256" key="1">
    <source>
        <dbReference type="ARBA" id="ARBA00004123"/>
    </source>
</evidence>
<evidence type="ECO:0000259" key="12">
    <source>
        <dbReference type="PROSITE" id="PS51030"/>
    </source>
</evidence>
<dbReference type="PROSITE" id="PS51030">
    <property type="entry name" value="NUCLEAR_REC_DBD_2"/>
    <property type="match status" value="1"/>
</dbReference>
<dbReference type="InterPro" id="IPR000536">
    <property type="entry name" value="Nucl_hrmn_rcpt_lig-bd"/>
</dbReference>
<dbReference type="FunFam" id="3.30.50.10:FF:000042">
    <property type="entry name" value="Nuclear hormone receptor HR96"/>
    <property type="match status" value="1"/>
</dbReference>
<dbReference type="InterPro" id="IPR001628">
    <property type="entry name" value="Znf_hrmn_rcpt"/>
</dbReference>
<comment type="subcellular location">
    <subcellularLocation>
        <location evidence="1 10">Nucleus</location>
    </subcellularLocation>
</comment>
<dbReference type="GO" id="GO:0045944">
    <property type="term" value="P:positive regulation of transcription by RNA polymerase II"/>
    <property type="evidence" value="ECO:0007669"/>
    <property type="project" value="TreeGrafter"/>
</dbReference>
<evidence type="ECO:0000256" key="7">
    <source>
        <dbReference type="ARBA" id="ARBA00023163"/>
    </source>
</evidence>
<keyword evidence="5 10" id="KW-0805">Transcription regulation</keyword>
<proteinExistence type="inferred from homology"/>
<comment type="similarity">
    <text evidence="10">Belongs to the nuclear hormone receptor family.</text>
</comment>
<keyword evidence="2 10" id="KW-0479">Metal-binding</keyword>
<dbReference type="SUPFAM" id="SSF57716">
    <property type="entry name" value="Glucocorticoid receptor-like (DNA-binding domain)"/>
    <property type="match status" value="1"/>
</dbReference>
<dbReference type="EMBL" id="CAJPVJ010011720">
    <property type="protein sequence ID" value="CAG2173965.1"/>
    <property type="molecule type" value="Genomic_DNA"/>
</dbReference>
<dbReference type="PROSITE" id="PS51843">
    <property type="entry name" value="NR_LBD"/>
    <property type="match status" value="1"/>
</dbReference>
<evidence type="ECO:0000256" key="3">
    <source>
        <dbReference type="ARBA" id="ARBA00022771"/>
    </source>
</evidence>
<dbReference type="PANTHER" id="PTHR24082:SF283">
    <property type="entry name" value="NUCLEAR HORMONE RECEPTOR HR96"/>
    <property type="match status" value="1"/>
</dbReference>
<dbReference type="SMART" id="SM00399">
    <property type="entry name" value="ZnF_C4"/>
    <property type="match status" value="1"/>
</dbReference>
<keyword evidence="3 10" id="KW-0863">Zinc-finger</keyword>
<organism evidence="14">
    <name type="scientific">Oppiella nova</name>
    <dbReference type="NCBI Taxonomy" id="334625"/>
    <lineage>
        <taxon>Eukaryota</taxon>
        <taxon>Metazoa</taxon>
        <taxon>Ecdysozoa</taxon>
        <taxon>Arthropoda</taxon>
        <taxon>Chelicerata</taxon>
        <taxon>Arachnida</taxon>
        <taxon>Acari</taxon>
        <taxon>Acariformes</taxon>
        <taxon>Sarcoptiformes</taxon>
        <taxon>Oribatida</taxon>
        <taxon>Brachypylina</taxon>
        <taxon>Oppioidea</taxon>
        <taxon>Oppiidae</taxon>
        <taxon>Oppiella</taxon>
    </lineage>
</organism>
<keyword evidence="15" id="KW-1185">Reference proteome</keyword>
<evidence type="ECO:0000256" key="2">
    <source>
        <dbReference type="ARBA" id="ARBA00022723"/>
    </source>
</evidence>
<dbReference type="SUPFAM" id="SSF48508">
    <property type="entry name" value="Nuclear receptor ligand-binding domain"/>
    <property type="match status" value="1"/>
</dbReference>
<dbReference type="InterPro" id="IPR050234">
    <property type="entry name" value="Nuclear_hormone_rcpt_NR1"/>
</dbReference>
<evidence type="ECO:0000256" key="4">
    <source>
        <dbReference type="ARBA" id="ARBA00022833"/>
    </source>
</evidence>
<dbReference type="GO" id="GO:0000122">
    <property type="term" value="P:negative regulation of transcription by RNA polymerase II"/>
    <property type="evidence" value="ECO:0007669"/>
    <property type="project" value="TreeGrafter"/>
</dbReference>
<keyword evidence="7 10" id="KW-0804">Transcription</keyword>
<evidence type="ECO:0000256" key="8">
    <source>
        <dbReference type="ARBA" id="ARBA00023170"/>
    </source>
</evidence>
<evidence type="ECO:0000313" key="14">
    <source>
        <dbReference type="EMBL" id="CAD7656778.1"/>
    </source>
</evidence>
<dbReference type="SMART" id="SM00430">
    <property type="entry name" value="HOLI"/>
    <property type="match status" value="1"/>
</dbReference>
<dbReference type="EMBL" id="OC926545">
    <property type="protein sequence ID" value="CAD7656778.1"/>
    <property type="molecule type" value="Genomic_DNA"/>
</dbReference>
<keyword evidence="8 10" id="KW-0675">Receptor</keyword>
<dbReference type="Pfam" id="PF00104">
    <property type="entry name" value="Hormone_recep"/>
    <property type="match status" value="1"/>
</dbReference>
<evidence type="ECO:0000256" key="9">
    <source>
        <dbReference type="ARBA" id="ARBA00023242"/>
    </source>
</evidence>
<dbReference type="Proteomes" id="UP000728032">
    <property type="component" value="Unassembled WGS sequence"/>
</dbReference>
<reference evidence="14" key="1">
    <citation type="submission" date="2020-11" db="EMBL/GenBank/DDBJ databases">
        <authorList>
            <person name="Tran Van P."/>
        </authorList>
    </citation>
    <scope>NUCLEOTIDE SEQUENCE</scope>
</reference>
<dbReference type="GO" id="GO:0030154">
    <property type="term" value="P:cell differentiation"/>
    <property type="evidence" value="ECO:0007669"/>
    <property type="project" value="TreeGrafter"/>
</dbReference>
<dbReference type="Gene3D" id="1.10.565.10">
    <property type="entry name" value="Retinoid X Receptor"/>
    <property type="match status" value="1"/>
</dbReference>
<evidence type="ECO:0008006" key="16">
    <source>
        <dbReference type="Google" id="ProtNLM"/>
    </source>
</evidence>
<dbReference type="GO" id="GO:0008270">
    <property type="term" value="F:zinc ion binding"/>
    <property type="evidence" value="ECO:0007669"/>
    <property type="project" value="UniProtKB-KW"/>
</dbReference>
<dbReference type="PRINTS" id="PR00398">
    <property type="entry name" value="STRDHORMONER"/>
</dbReference>
<evidence type="ECO:0000259" key="13">
    <source>
        <dbReference type="PROSITE" id="PS51843"/>
    </source>
</evidence>
<gene>
    <name evidence="14" type="ORF">ONB1V03_LOCUS13414</name>
</gene>
<dbReference type="GO" id="GO:0005634">
    <property type="term" value="C:nucleus"/>
    <property type="evidence" value="ECO:0007669"/>
    <property type="project" value="UniProtKB-SubCell"/>
</dbReference>
<dbReference type="InterPro" id="IPR001723">
    <property type="entry name" value="Nuclear_hrmn_rcpt"/>
</dbReference>
<feature type="domain" description="NR LBD" evidence="13">
    <location>
        <begin position="250"/>
        <end position="478"/>
    </location>
</feature>